<gene>
    <name evidence="2" type="ORF">B0H17DRAFT_1104164</name>
</gene>
<keyword evidence="3" id="KW-1185">Reference proteome</keyword>
<feature type="compositionally biased region" description="Polar residues" evidence="1">
    <location>
        <begin position="1"/>
        <end position="20"/>
    </location>
</feature>
<protein>
    <submittedName>
        <fullName evidence="2">Uncharacterized protein</fullName>
    </submittedName>
</protein>
<reference evidence="2" key="1">
    <citation type="submission" date="2023-03" db="EMBL/GenBank/DDBJ databases">
        <title>Massive genome expansion in bonnet fungi (Mycena s.s.) driven by repeated elements and novel gene families across ecological guilds.</title>
        <authorList>
            <consortium name="Lawrence Berkeley National Laboratory"/>
            <person name="Harder C.B."/>
            <person name="Miyauchi S."/>
            <person name="Viragh M."/>
            <person name="Kuo A."/>
            <person name="Thoen E."/>
            <person name="Andreopoulos B."/>
            <person name="Lu D."/>
            <person name="Skrede I."/>
            <person name="Drula E."/>
            <person name="Henrissat B."/>
            <person name="Morin E."/>
            <person name="Kohler A."/>
            <person name="Barry K."/>
            <person name="LaButti K."/>
            <person name="Morin E."/>
            <person name="Salamov A."/>
            <person name="Lipzen A."/>
            <person name="Mereny Z."/>
            <person name="Hegedus B."/>
            <person name="Baldrian P."/>
            <person name="Stursova M."/>
            <person name="Weitz H."/>
            <person name="Taylor A."/>
            <person name="Grigoriev I.V."/>
            <person name="Nagy L.G."/>
            <person name="Martin F."/>
            <person name="Kauserud H."/>
        </authorList>
    </citation>
    <scope>NUCLEOTIDE SEQUENCE</scope>
    <source>
        <strain evidence="2">CBHHK067</strain>
    </source>
</reference>
<dbReference type="Proteomes" id="UP001221757">
    <property type="component" value="Unassembled WGS sequence"/>
</dbReference>
<dbReference type="AlphaFoldDB" id="A0AAD7FY29"/>
<organism evidence="2 3">
    <name type="scientific">Mycena rosella</name>
    <name type="common">Pink bonnet</name>
    <name type="synonym">Agaricus rosellus</name>
    <dbReference type="NCBI Taxonomy" id="1033263"/>
    <lineage>
        <taxon>Eukaryota</taxon>
        <taxon>Fungi</taxon>
        <taxon>Dikarya</taxon>
        <taxon>Basidiomycota</taxon>
        <taxon>Agaricomycotina</taxon>
        <taxon>Agaricomycetes</taxon>
        <taxon>Agaricomycetidae</taxon>
        <taxon>Agaricales</taxon>
        <taxon>Marasmiineae</taxon>
        <taxon>Mycenaceae</taxon>
        <taxon>Mycena</taxon>
    </lineage>
</organism>
<sequence>MPPCTKTSGGLQSPITSSKSPPARGPVASTAAPRGFHITHRGNAPEGESSEAGADSPRTSSVRRGARPRHRRGSEPAFLFRSSSAKFRCDALLSNATPPGSPSMS</sequence>
<evidence type="ECO:0000313" key="3">
    <source>
        <dbReference type="Proteomes" id="UP001221757"/>
    </source>
</evidence>
<feature type="non-terminal residue" evidence="2">
    <location>
        <position position="105"/>
    </location>
</feature>
<accession>A0AAD7FY29</accession>
<feature type="region of interest" description="Disordered" evidence="1">
    <location>
        <begin position="1"/>
        <end position="79"/>
    </location>
</feature>
<dbReference type="EMBL" id="JARKIE010000401">
    <property type="protein sequence ID" value="KAJ7645316.1"/>
    <property type="molecule type" value="Genomic_DNA"/>
</dbReference>
<evidence type="ECO:0000313" key="2">
    <source>
        <dbReference type="EMBL" id="KAJ7645316.1"/>
    </source>
</evidence>
<name>A0AAD7FY29_MYCRO</name>
<comment type="caution">
    <text evidence="2">The sequence shown here is derived from an EMBL/GenBank/DDBJ whole genome shotgun (WGS) entry which is preliminary data.</text>
</comment>
<evidence type="ECO:0000256" key="1">
    <source>
        <dbReference type="SAM" id="MobiDB-lite"/>
    </source>
</evidence>
<proteinExistence type="predicted"/>